<organism evidence="1 2">
    <name type="scientific">Halosquirtibacter laminarini</name>
    <dbReference type="NCBI Taxonomy" id="3374600"/>
    <lineage>
        <taxon>Bacteria</taxon>
        <taxon>Pseudomonadati</taxon>
        <taxon>Bacteroidota</taxon>
        <taxon>Bacteroidia</taxon>
        <taxon>Marinilabiliales</taxon>
        <taxon>Prolixibacteraceae</taxon>
        <taxon>Halosquirtibacter</taxon>
    </lineage>
</organism>
<gene>
    <name evidence="1" type="ORF">K4L44_16270</name>
</gene>
<sequence>MKKLTILFLSLLTSYGLFAQGGSAPDALTYLQYEKYRFGGYGEFLYQHMDYHPDQNSTANGAKYANRGSVDVPRAVFSFEYKFTPSLEFVTEVEFEHLGTGAALEMEYEEAGEYEKEIEKGGEVALEQVHITKTFAPWFRVRAGHMIVPIGLTNQRHMPNQFFGTSRSESETSILPCTWHETGVAVLGAYRNWSYQLQVISGLDANGFNRKEWIKGGKQGMQEVSIMTSPAYVARVESRHFKNLILGTSYYQGNSVKNTLKPEYFSESDKGTVRIFTADFTLDNNKFIVRGNYVYGDLTDAQKITKVNSQLSSKSQYKRTPVASNAMAWNIEAGVNVLGFGKNRKEKLIPFVKYEQFDSMYKTDPGITKDERCNRKKMTFGLNYYMTPTLGLKMDYSHRSYGDDNIRNQNTFGLAVVYSGWFLSK</sequence>
<proteinExistence type="predicted"/>
<dbReference type="EMBL" id="CP081303">
    <property type="protein sequence ID" value="QZE14063.1"/>
    <property type="molecule type" value="Genomic_DNA"/>
</dbReference>
<keyword evidence="2" id="KW-1185">Reference proteome</keyword>
<dbReference type="Proteomes" id="UP000826212">
    <property type="component" value="Chromosome"/>
</dbReference>
<evidence type="ECO:0000313" key="2">
    <source>
        <dbReference type="Proteomes" id="UP000826212"/>
    </source>
</evidence>
<accession>A0AC61NEW5</accession>
<name>A0AC61NEW5_9BACT</name>
<evidence type="ECO:0000313" key="1">
    <source>
        <dbReference type="EMBL" id="QZE14063.1"/>
    </source>
</evidence>
<protein>
    <submittedName>
        <fullName evidence="1">Uncharacterized protein</fullName>
    </submittedName>
</protein>
<reference evidence="1" key="1">
    <citation type="submission" date="2021-08" db="EMBL/GenBank/DDBJ databases">
        <title>Novel anaerobic bacterium isolated from sea squirt in East Sea, Republic of Korea.</title>
        <authorList>
            <person name="Nguyen T.H."/>
            <person name="Li Z."/>
            <person name="Lee Y.-J."/>
            <person name="Ko J."/>
            <person name="Kim S.-G."/>
        </authorList>
    </citation>
    <scope>NUCLEOTIDE SEQUENCE</scope>
    <source>
        <strain evidence="1">KCTC 25031</strain>
    </source>
</reference>